<protein>
    <submittedName>
        <fullName evidence="2">Uncharacterized protein</fullName>
    </submittedName>
</protein>
<dbReference type="AlphaFoldDB" id="A0A2N9EDU1"/>
<feature type="compositionally biased region" description="Acidic residues" evidence="1">
    <location>
        <begin position="207"/>
        <end position="217"/>
    </location>
</feature>
<sequence>MFFGCTDSGELLIDTYGRGFVSYDPESLNENNLGIQSPSWLTYTADLMENLVLPESGKMSSKYELLHSLRWNLIQLCVFERNLREATKTSSYARPLRVEYPSFPYVPWTGGAVEADFFEESCSLIGSMKNWICSSSQSSFSRLNKLSHEINFLRNRMESQASTIRSLLRLEDQVIPFLMQLVVRESTTLATLRDPDPDIFHSGEQITLDDDDEEDKEDATPFPWKSVLERLSCSKVFEGSGRFISLLAWQIKEATNTSTDACAPSCEVPSLPSWEVQVTNDFGEGETMIVPRSKHVPYVPWTGGACRNRVESQASTIRTLEAGRSSDPIPDAAGSVTPPADEGNPMNTTVQSNKGSSQRVKCLAPERPSCPQVRESTTLATLRSKSGHLHSGEQITLDDDVEEDKEDTTPLVQRQSKRVRL</sequence>
<feature type="compositionally biased region" description="Acidic residues" evidence="1">
    <location>
        <begin position="396"/>
        <end position="406"/>
    </location>
</feature>
<dbReference type="EMBL" id="OIVN01000030">
    <property type="protein sequence ID" value="SPC72893.1"/>
    <property type="molecule type" value="Genomic_DNA"/>
</dbReference>
<name>A0A2N9EDU1_FAGSY</name>
<proteinExistence type="predicted"/>
<feature type="region of interest" description="Disordered" evidence="1">
    <location>
        <begin position="200"/>
        <end position="220"/>
    </location>
</feature>
<organism evidence="2">
    <name type="scientific">Fagus sylvatica</name>
    <name type="common">Beechnut</name>
    <dbReference type="NCBI Taxonomy" id="28930"/>
    <lineage>
        <taxon>Eukaryota</taxon>
        <taxon>Viridiplantae</taxon>
        <taxon>Streptophyta</taxon>
        <taxon>Embryophyta</taxon>
        <taxon>Tracheophyta</taxon>
        <taxon>Spermatophyta</taxon>
        <taxon>Magnoliopsida</taxon>
        <taxon>eudicotyledons</taxon>
        <taxon>Gunneridae</taxon>
        <taxon>Pentapetalae</taxon>
        <taxon>rosids</taxon>
        <taxon>fabids</taxon>
        <taxon>Fagales</taxon>
        <taxon>Fagaceae</taxon>
        <taxon>Fagus</taxon>
    </lineage>
</organism>
<evidence type="ECO:0000313" key="2">
    <source>
        <dbReference type="EMBL" id="SPC72893.1"/>
    </source>
</evidence>
<gene>
    <name evidence="2" type="ORF">FSB_LOCUS775</name>
</gene>
<feature type="compositionally biased region" description="Polar residues" evidence="1">
    <location>
        <begin position="345"/>
        <end position="359"/>
    </location>
</feature>
<evidence type="ECO:0000256" key="1">
    <source>
        <dbReference type="SAM" id="MobiDB-lite"/>
    </source>
</evidence>
<accession>A0A2N9EDU1</accession>
<feature type="region of interest" description="Disordered" evidence="1">
    <location>
        <begin position="383"/>
        <end position="421"/>
    </location>
</feature>
<reference evidence="2" key="1">
    <citation type="submission" date="2018-02" db="EMBL/GenBank/DDBJ databases">
        <authorList>
            <person name="Cohen D.B."/>
            <person name="Kent A.D."/>
        </authorList>
    </citation>
    <scope>NUCLEOTIDE SEQUENCE</scope>
</reference>
<feature type="region of interest" description="Disordered" evidence="1">
    <location>
        <begin position="321"/>
        <end position="359"/>
    </location>
</feature>